<protein>
    <recommendedName>
        <fullName evidence="3">DUF4371 domain-containing protein</fullName>
    </recommendedName>
</protein>
<evidence type="ECO:0000313" key="2">
    <source>
        <dbReference type="Proteomes" id="UP000014680"/>
    </source>
</evidence>
<name>L7FKN0_ENTIV</name>
<accession>L7FKN0</accession>
<gene>
    <name evidence="1" type="ORF">EIN_012680</name>
</gene>
<organism evidence="1 2">
    <name type="scientific">Entamoeba invadens IP1</name>
    <dbReference type="NCBI Taxonomy" id="370355"/>
    <lineage>
        <taxon>Eukaryota</taxon>
        <taxon>Amoebozoa</taxon>
        <taxon>Evosea</taxon>
        <taxon>Archamoebae</taxon>
        <taxon>Mastigamoebida</taxon>
        <taxon>Entamoebidae</taxon>
        <taxon>Entamoeba</taxon>
    </lineage>
</organism>
<keyword evidence="2" id="KW-1185">Reference proteome</keyword>
<proteinExistence type="predicted"/>
<dbReference type="Proteomes" id="UP000014680">
    <property type="component" value="Unassembled WGS sequence"/>
</dbReference>
<sequence length="142" mass="15853">MENCGCICISTDSTTKKHKEIYCVILRYELNGNFYSVPLILKEYEEKETNSESVAKWLLDKLLLLGIPLNKLHCITTDGCATMCGVDGGVVEQFSVQLGLLTTKTRVPYPSIKGWWCSAHGFHLVGESCDTEPEVKMIESIC</sequence>
<dbReference type="GeneID" id="14884714"/>
<dbReference type="KEGG" id="eiv:EIN_012680"/>
<dbReference type="VEuPathDB" id="AmoebaDB:EIN_012680"/>
<evidence type="ECO:0000313" key="1">
    <source>
        <dbReference type="EMBL" id="ELP85741.1"/>
    </source>
</evidence>
<dbReference type="RefSeq" id="XP_004185087.1">
    <property type="nucleotide sequence ID" value="XM_004185039.1"/>
</dbReference>
<reference evidence="1 2" key="1">
    <citation type="submission" date="2012-10" db="EMBL/GenBank/DDBJ databases">
        <authorList>
            <person name="Zafar N."/>
            <person name="Inman J."/>
            <person name="Hall N."/>
            <person name="Lorenzi H."/>
            <person name="Caler E."/>
        </authorList>
    </citation>
    <scope>NUCLEOTIDE SEQUENCE [LARGE SCALE GENOMIC DNA]</scope>
    <source>
        <strain evidence="1 2">IP1</strain>
    </source>
</reference>
<dbReference type="AlphaFoldDB" id="L7FKN0"/>
<evidence type="ECO:0008006" key="3">
    <source>
        <dbReference type="Google" id="ProtNLM"/>
    </source>
</evidence>
<dbReference type="EMBL" id="KB207033">
    <property type="protein sequence ID" value="ELP85741.1"/>
    <property type="molecule type" value="Genomic_DNA"/>
</dbReference>